<protein>
    <submittedName>
        <fullName evidence="1">Uncharacterized protein</fullName>
    </submittedName>
</protein>
<accession>A0A0L8G694</accession>
<dbReference type="AlphaFoldDB" id="A0A0L8G694"/>
<reference evidence="1" key="1">
    <citation type="submission" date="2015-07" db="EMBL/GenBank/DDBJ databases">
        <title>MeaNS - Measles Nucleotide Surveillance Program.</title>
        <authorList>
            <person name="Tran T."/>
            <person name="Druce J."/>
        </authorList>
    </citation>
    <scope>NUCLEOTIDE SEQUENCE</scope>
    <source>
        <strain evidence="1">UCB-OBI-ISO-001</strain>
        <tissue evidence="1">Gonad</tissue>
    </source>
</reference>
<dbReference type="EMBL" id="KQ423600">
    <property type="protein sequence ID" value="KOF72557.1"/>
    <property type="molecule type" value="Genomic_DNA"/>
</dbReference>
<gene>
    <name evidence="1" type="ORF">OCBIM_22039272mg</name>
</gene>
<evidence type="ECO:0000313" key="1">
    <source>
        <dbReference type="EMBL" id="KOF72557.1"/>
    </source>
</evidence>
<organism evidence="1">
    <name type="scientific">Octopus bimaculoides</name>
    <name type="common">California two-spotted octopus</name>
    <dbReference type="NCBI Taxonomy" id="37653"/>
    <lineage>
        <taxon>Eukaryota</taxon>
        <taxon>Metazoa</taxon>
        <taxon>Spiralia</taxon>
        <taxon>Lophotrochozoa</taxon>
        <taxon>Mollusca</taxon>
        <taxon>Cephalopoda</taxon>
        <taxon>Coleoidea</taxon>
        <taxon>Octopodiformes</taxon>
        <taxon>Octopoda</taxon>
        <taxon>Incirrata</taxon>
        <taxon>Octopodidae</taxon>
        <taxon>Octopus</taxon>
    </lineage>
</organism>
<sequence length="97" mass="11035">METNHFHAMYPFLCNYYKPVHNVFDSRMVGKFPTCFVVSLACGQCCLPILVLSKDSCFRSKMSCNFKPNPLHVILVPLSKIGICTHFSPLDNMFTVL</sequence>
<proteinExistence type="predicted"/>
<name>A0A0L8G694_OCTBM</name>